<feature type="compositionally biased region" description="Basic and acidic residues" evidence="1">
    <location>
        <begin position="66"/>
        <end position="75"/>
    </location>
</feature>
<comment type="caution">
    <text evidence="2">The sequence shown here is derived from an EMBL/GenBank/DDBJ whole genome shotgun (WGS) entry which is preliminary data.</text>
</comment>
<dbReference type="AlphaFoldDB" id="A0AAE0GHF0"/>
<feature type="non-terminal residue" evidence="2">
    <location>
        <position position="357"/>
    </location>
</feature>
<feature type="compositionally biased region" description="Low complexity" evidence="1">
    <location>
        <begin position="77"/>
        <end position="90"/>
    </location>
</feature>
<sequence>MSVQGRGARDHRHGGKGGGKGDGKAGRQTSTTSYNEKKRDQSEGLSLGEAYHMLQQGRRPAGPEPTRIEPADPEHNPGTAQSGSMSSSGTARRRGRAPAKVHAQDVAMSDNNQEMVVGLLRTLRAEGQAEDAGEEDPSAWSPHQSTLGSECDIEPDSVGIEEGLGLGVDARQRAEVVGVFADSARVGEFIAAQEVRAEEVQRAAAQRAHARAQAEAAAQRTRSLREQLHASLLAMGFSEEWAAKGMRHVACCGALEDSESGILEGEAAALDWLCLHVPLEECPAAFTRLRAGGGLASAPGMPGFEPRSEGAEAESDRYVAMVRRVLMRRLEALGFVKEEVRCALEHHLYDDERAMHT</sequence>
<feature type="compositionally biased region" description="Acidic residues" evidence="1">
    <location>
        <begin position="128"/>
        <end position="137"/>
    </location>
</feature>
<gene>
    <name evidence="2" type="ORF">CYMTET_13992</name>
</gene>
<dbReference type="EMBL" id="LGRX02005659">
    <property type="protein sequence ID" value="KAK3278040.1"/>
    <property type="molecule type" value="Genomic_DNA"/>
</dbReference>
<evidence type="ECO:0000313" key="2">
    <source>
        <dbReference type="EMBL" id="KAK3278040.1"/>
    </source>
</evidence>
<proteinExistence type="predicted"/>
<keyword evidence="3" id="KW-1185">Reference proteome</keyword>
<feature type="region of interest" description="Disordered" evidence="1">
    <location>
        <begin position="126"/>
        <end position="148"/>
    </location>
</feature>
<reference evidence="2 3" key="1">
    <citation type="journal article" date="2015" name="Genome Biol. Evol.">
        <title>Comparative Genomics of a Bacterivorous Green Alga Reveals Evolutionary Causalities and Consequences of Phago-Mixotrophic Mode of Nutrition.</title>
        <authorList>
            <person name="Burns J.A."/>
            <person name="Paasch A."/>
            <person name="Narechania A."/>
            <person name="Kim E."/>
        </authorList>
    </citation>
    <scope>NUCLEOTIDE SEQUENCE [LARGE SCALE GENOMIC DNA]</scope>
    <source>
        <strain evidence="2 3">PLY_AMNH</strain>
    </source>
</reference>
<evidence type="ECO:0000256" key="1">
    <source>
        <dbReference type="SAM" id="MobiDB-lite"/>
    </source>
</evidence>
<evidence type="ECO:0000313" key="3">
    <source>
        <dbReference type="Proteomes" id="UP001190700"/>
    </source>
</evidence>
<protein>
    <submittedName>
        <fullName evidence="2">Uncharacterized protein</fullName>
    </submittedName>
</protein>
<accession>A0AAE0GHF0</accession>
<organism evidence="2 3">
    <name type="scientific">Cymbomonas tetramitiformis</name>
    <dbReference type="NCBI Taxonomy" id="36881"/>
    <lineage>
        <taxon>Eukaryota</taxon>
        <taxon>Viridiplantae</taxon>
        <taxon>Chlorophyta</taxon>
        <taxon>Pyramimonadophyceae</taxon>
        <taxon>Pyramimonadales</taxon>
        <taxon>Pyramimonadaceae</taxon>
        <taxon>Cymbomonas</taxon>
    </lineage>
</organism>
<name>A0AAE0GHF0_9CHLO</name>
<feature type="region of interest" description="Disordered" evidence="1">
    <location>
        <begin position="1"/>
        <end position="104"/>
    </location>
</feature>
<dbReference type="Proteomes" id="UP001190700">
    <property type="component" value="Unassembled WGS sequence"/>
</dbReference>